<dbReference type="GO" id="GO:0005737">
    <property type="term" value="C:cytoplasm"/>
    <property type="evidence" value="ECO:0007669"/>
    <property type="project" value="TreeGrafter"/>
</dbReference>
<dbReference type="STRING" id="1798475.A2837_02435"/>
<dbReference type="GO" id="GO:0006207">
    <property type="term" value="P:'de novo' pyrimidine nucleobase biosynthetic process"/>
    <property type="evidence" value="ECO:0007669"/>
    <property type="project" value="TreeGrafter"/>
</dbReference>
<evidence type="ECO:0000313" key="1">
    <source>
        <dbReference type="EMBL" id="OGG41353.1"/>
    </source>
</evidence>
<dbReference type="SUPFAM" id="SSF51556">
    <property type="entry name" value="Metallo-dependent hydrolases"/>
    <property type="match status" value="1"/>
</dbReference>
<dbReference type="GO" id="GO:0044205">
    <property type="term" value="P:'de novo' UMP biosynthetic process"/>
    <property type="evidence" value="ECO:0007669"/>
    <property type="project" value="UniProtKB-UniPathway"/>
</dbReference>
<dbReference type="Proteomes" id="UP000176322">
    <property type="component" value="Unassembled WGS sequence"/>
</dbReference>
<gene>
    <name evidence="1" type="ORF">A2837_02435</name>
</gene>
<dbReference type="PIRSF" id="PIRSF001237">
    <property type="entry name" value="DHOdimr"/>
    <property type="match status" value="1"/>
</dbReference>
<accession>A0A1F6BX01</accession>
<dbReference type="AlphaFoldDB" id="A0A1F6BX01"/>
<reference evidence="1 2" key="1">
    <citation type="journal article" date="2016" name="Nat. Commun.">
        <title>Thousands of microbial genomes shed light on interconnected biogeochemical processes in an aquifer system.</title>
        <authorList>
            <person name="Anantharaman K."/>
            <person name="Brown C.T."/>
            <person name="Hug L.A."/>
            <person name="Sharon I."/>
            <person name="Castelle C.J."/>
            <person name="Probst A.J."/>
            <person name="Thomas B.C."/>
            <person name="Singh A."/>
            <person name="Wilkins M.J."/>
            <person name="Karaoz U."/>
            <person name="Brodie E.L."/>
            <person name="Williams K.H."/>
            <person name="Hubbard S.S."/>
            <person name="Banfield J.F."/>
        </authorList>
    </citation>
    <scope>NUCLEOTIDE SEQUENCE [LARGE SCALE GENOMIC DNA]</scope>
</reference>
<dbReference type="UniPathway" id="UPA00070">
    <property type="reaction ID" value="UER00117"/>
</dbReference>
<dbReference type="GO" id="GO:0004151">
    <property type="term" value="F:dihydroorotase activity"/>
    <property type="evidence" value="ECO:0007669"/>
    <property type="project" value="InterPro"/>
</dbReference>
<dbReference type="InterPro" id="IPR032466">
    <property type="entry name" value="Metal_Hydrolase"/>
</dbReference>
<dbReference type="InterPro" id="IPR004721">
    <property type="entry name" value="DHOdimr"/>
</dbReference>
<protein>
    <submittedName>
        <fullName evidence="1">Uncharacterized protein</fullName>
    </submittedName>
</protein>
<dbReference type="EMBL" id="MFKO01000008">
    <property type="protein sequence ID" value="OGG41353.1"/>
    <property type="molecule type" value="Genomic_DNA"/>
</dbReference>
<evidence type="ECO:0000313" key="2">
    <source>
        <dbReference type="Proteomes" id="UP000176322"/>
    </source>
</evidence>
<dbReference type="PANTHER" id="PTHR43137">
    <property type="entry name" value="DIHYDROOROTASE"/>
    <property type="match status" value="1"/>
</dbReference>
<dbReference type="PANTHER" id="PTHR43137:SF1">
    <property type="entry name" value="DIHYDROOROTASE"/>
    <property type="match status" value="1"/>
</dbReference>
<proteinExistence type="predicted"/>
<organism evidence="1 2">
    <name type="scientific">Candidatus Kaiserbacteria bacterium RIFCSPHIGHO2_01_FULL_46_22</name>
    <dbReference type="NCBI Taxonomy" id="1798475"/>
    <lineage>
        <taxon>Bacteria</taxon>
        <taxon>Candidatus Kaiseribacteriota</taxon>
    </lineage>
</organism>
<comment type="caution">
    <text evidence="1">The sequence shown here is derived from an EMBL/GenBank/DDBJ whole genome shotgun (WGS) entry which is preliminary data.</text>
</comment>
<sequence length="366" mass="41585">MEVKRYTNNTIAEIELPRPFDGHGHPRRDELLRLVGPMMAKRFASGIVMPNTKPPITSRLVASEYRDDILHSTDHRFSPLMTLYLTDTLDPAELNEMRTWGIYGVKYYPKGLTTNSDSGVFSPSSLWTPGTNAFNVLRKLAEEGGVLLLHAADGFDKNNNELDPYDQEPHFIRESLPRVKDAHPDLKISVEHLSTAVGAEFMFKNGGYKLGCSITLHHLTKDRRDVFRGGFRPHLMWWPIIQPAEHKEAIQALAIADKRFVWLGTDSAPHPVSSKRADCCMGGVLTHHMALEGYVEAFEDLGALDDRFERFASINGPKFFGFPPSIKTITLVREDWTVKNSYLTEGLQEEIIPFRYGETMRWKIQD</sequence>
<dbReference type="Gene3D" id="3.20.20.140">
    <property type="entry name" value="Metal-dependent hydrolases"/>
    <property type="match status" value="1"/>
</dbReference>
<name>A0A1F6BX01_9BACT</name>